<evidence type="ECO:0000259" key="4">
    <source>
        <dbReference type="PROSITE" id="PS51118"/>
    </source>
</evidence>
<gene>
    <name evidence="5" type="ORF">GS601_09950</name>
</gene>
<dbReference type="Proteomes" id="UP000646053">
    <property type="component" value="Unassembled WGS sequence"/>
</dbReference>
<dbReference type="PANTHER" id="PTHR33204:SF37">
    <property type="entry name" value="HTH-TYPE TRANSCRIPTIONAL REGULATOR YODB"/>
    <property type="match status" value="1"/>
</dbReference>
<dbReference type="Pfam" id="PF01638">
    <property type="entry name" value="HxlR"/>
    <property type="match status" value="1"/>
</dbReference>
<dbReference type="InterPro" id="IPR002577">
    <property type="entry name" value="HTH_HxlR"/>
</dbReference>
<dbReference type="GO" id="GO:0003677">
    <property type="term" value="F:DNA binding"/>
    <property type="evidence" value="ECO:0007669"/>
    <property type="project" value="UniProtKB-KW"/>
</dbReference>
<dbReference type="SUPFAM" id="SSF46785">
    <property type="entry name" value="Winged helix' DNA-binding domain"/>
    <property type="match status" value="1"/>
</dbReference>
<dbReference type="RefSeq" id="WP_162423118.1">
    <property type="nucleotide sequence ID" value="NZ_WVIE01000009.1"/>
</dbReference>
<dbReference type="Gene3D" id="1.10.10.10">
    <property type="entry name" value="Winged helix-like DNA-binding domain superfamily/Winged helix DNA-binding domain"/>
    <property type="match status" value="1"/>
</dbReference>
<dbReference type="PROSITE" id="PS51118">
    <property type="entry name" value="HTH_HXLR"/>
    <property type="match status" value="1"/>
</dbReference>
<evidence type="ECO:0000256" key="2">
    <source>
        <dbReference type="ARBA" id="ARBA00023125"/>
    </source>
</evidence>
<evidence type="ECO:0000313" key="5">
    <source>
        <dbReference type="EMBL" id="NDJ17610.1"/>
    </source>
</evidence>
<proteinExistence type="predicted"/>
<keyword evidence="3" id="KW-0804">Transcription</keyword>
<protein>
    <submittedName>
        <fullName evidence="5">Transcriptional regulator</fullName>
    </submittedName>
</protein>
<keyword evidence="1" id="KW-0805">Transcription regulation</keyword>
<reference evidence="5" key="1">
    <citation type="submission" date="2019-12" db="EMBL/GenBank/DDBJ databases">
        <title>High-Quality draft genome sequences of three cyanobacteria isolated from the limestone walls of the Old Cathedral of Coimbra.</title>
        <authorList>
            <person name="Tiago I."/>
            <person name="Soares F."/>
            <person name="Portugal A."/>
        </authorList>
    </citation>
    <scope>NUCLEOTIDE SEQUENCE</scope>
    <source>
        <strain evidence="5">A</strain>
    </source>
</reference>
<accession>A0A8J7Z8X7</accession>
<comment type="caution">
    <text evidence="5">The sequence shown here is derived from an EMBL/GenBank/DDBJ whole genome shotgun (WGS) entry which is preliminary data.</text>
</comment>
<keyword evidence="2" id="KW-0238">DNA-binding</keyword>
<dbReference type="EMBL" id="WVIE01000009">
    <property type="protein sequence ID" value="NDJ17610.1"/>
    <property type="molecule type" value="Genomic_DNA"/>
</dbReference>
<evidence type="ECO:0000256" key="1">
    <source>
        <dbReference type="ARBA" id="ARBA00023015"/>
    </source>
</evidence>
<dbReference type="InterPro" id="IPR036390">
    <property type="entry name" value="WH_DNA-bd_sf"/>
</dbReference>
<dbReference type="AlphaFoldDB" id="A0A8J7Z8X7"/>
<evidence type="ECO:0000313" key="6">
    <source>
        <dbReference type="Proteomes" id="UP000646053"/>
    </source>
</evidence>
<feature type="domain" description="HTH hxlR-type" evidence="4">
    <location>
        <begin position="8"/>
        <end position="107"/>
    </location>
</feature>
<name>A0A8J7Z8X7_9CYAN</name>
<dbReference type="InterPro" id="IPR036388">
    <property type="entry name" value="WH-like_DNA-bd_sf"/>
</dbReference>
<organism evidence="5 6">
    <name type="scientific">Myxacorys almedinensis A</name>
    <dbReference type="NCBI Taxonomy" id="2690445"/>
    <lineage>
        <taxon>Bacteria</taxon>
        <taxon>Bacillati</taxon>
        <taxon>Cyanobacteriota</taxon>
        <taxon>Cyanophyceae</taxon>
        <taxon>Leptolyngbyales</taxon>
        <taxon>Leptolyngbyaceae</taxon>
        <taxon>Myxacorys</taxon>
        <taxon>Myxacorys almedinensis</taxon>
    </lineage>
</organism>
<dbReference type="PANTHER" id="PTHR33204">
    <property type="entry name" value="TRANSCRIPTIONAL REGULATOR, MARR FAMILY"/>
    <property type="match status" value="1"/>
</dbReference>
<keyword evidence="6" id="KW-1185">Reference proteome</keyword>
<sequence>MQERRSSCPIACTLDLIGDRWTLLIIRDMLFLKKQRFDEFLDSPEGISTNILTDRLKKLEHLGLVSKQPYSAHSRRMNYHLTEQGESLRPVLKAIAKWGLSNVSETQPAIALPFSPPPLLPSSPSLPLAQTDEPLLD</sequence>
<evidence type="ECO:0000256" key="3">
    <source>
        <dbReference type="ARBA" id="ARBA00023163"/>
    </source>
</evidence>